<dbReference type="AlphaFoldDB" id="A0AAV3RG11"/>
<dbReference type="InterPro" id="IPR011043">
    <property type="entry name" value="Gal_Oxase/kelch_b-propeller"/>
</dbReference>
<accession>A0AAV3RG11</accession>
<dbReference type="SUPFAM" id="SSF50965">
    <property type="entry name" value="Galactose oxidase, central domain"/>
    <property type="match status" value="1"/>
</dbReference>
<dbReference type="EMBL" id="BAABME010009227">
    <property type="protein sequence ID" value="GAA0174780.1"/>
    <property type="molecule type" value="Genomic_DNA"/>
</dbReference>
<evidence type="ECO:0000313" key="2">
    <source>
        <dbReference type="EMBL" id="GAA0174780.1"/>
    </source>
</evidence>
<keyword evidence="3" id="KW-1185">Reference proteome</keyword>
<gene>
    <name evidence="2" type="ORF">LIER_28102</name>
</gene>
<proteinExistence type="predicted"/>
<dbReference type="Proteomes" id="UP001454036">
    <property type="component" value="Unassembled WGS sequence"/>
</dbReference>
<feature type="domain" description="F-box associated beta-propeller type 1" evidence="1">
    <location>
        <begin position="13"/>
        <end position="80"/>
    </location>
</feature>
<sequence>MNNVCKVLIIDFDSSVEIFRLSTHSWELLVDDVPFFHLLGCQVEIRGVLYWIGGDDDGKMLLVSFDGRTELFSRIELSLPQLWNNKIFGVPVDYSTQVLFLFNESVIYIHDLKNGSCTFLGTHRADGLLSCPNYVESVALLDVTRGE</sequence>
<reference evidence="2 3" key="1">
    <citation type="submission" date="2024-01" db="EMBL/GenBank/DDBJ databases">
        <title>The complete chloroplast genome sequence of Lithospermum erythrorhizon: insights into the phylogenetic relationship among Boraginaceae species and the maternal lineages of purple gromwells.</title>
        <authorList>
            <person name="Okada T."/>
            <person name="Watanabe K."/>
        </authorList>
    </citation>
    <scope>NUCLEOTIDE SEQUENCE [LARGE SCALE GENOMIC DNA]</scope>
</reference>
<evidence type="ECO:0000259" key="1">
    <source>
        <dbReference type="Pfam" id="PF07734"/>
    </source>
</evidence>
<evidence type="ECO:0000313" key="3">
    <source>
        <dbReference type="Proteomes" id="UP001454036"/>
    </source>
</evidence>
<comment type="caution">
    <text evidence="2">The sequence shown here is derived from an EMBL/GenBank/DDBJ whole genome shotgun (WGS) entry which is preliminary data.</text>
</comment>
<organism evidence="2 3">
    <name type="scientific">Lithospermum erythrorhizon</name>
    <name type="common">Purple gromwell</name>
    <name type="synonym">Lithospermum officinale var. erythrorhizon</name>
    <dbReference type="NCBI Taxonomy" id="34254"/>
    <lineage>
        <taxon>Eukaryota</taxon>
        <taxon>Viridiplantae</taxon>
        <taxon>Streptophyta</taxon>
        <taxon>Embryophyta</taxon>
        <taxon>Tracheophyta</taxon>
        <taxon>Spermatophyta</taxon>
        <taxon>Magnoliopsida</taxon>
        <taxon>eudicotyledons</taxon>
        <taxon>Gunneridae</taxon>
        <taxon>Pentapetalae</taxon>
        <taxon>asterids</taxon>
        <taxon>lamiids</taxon>
        <taxon>Boraginales</taxon>
        <taxon>Boraginaceae</taxon>
        <taxon>Boraginoideae</taxon>
        <taxon>Lithospermeae</taxon>
        <taxon>Lithospermum</taxon>
    </lineage>
</organism>
<name>A0AAV3RG11_LITER</name>
<protein>
    <recommendedName>
        <fullName evidence="1">F-box associated beta-propeller type 1 domain-containing protein</fullName>
    </recommendedName>
</protein>
<dbReference type="Pfam" id="PF07734">
    <property type="entry name" value="FBA_1"/>
    <property type="match status" value="1"/>
</dbReference>
<dbReference type="InterPro" id="IPR006527">
    <property type="entry name" value="F-box-assoc_dom_typ1"/>
</dbReference>